<accession>A0A183U4X3</accession>
<dbReference type="Proteomes" id="UP000050794">
    <property type="component" value="Unassembled WGS sequence"/>
</dbReference>
<evidence type="ECO:0000313" key="4">
    <source>
        <dbReference type="Proteomes" id="UP000050794"/>
    </source>
</evidence>
<dbReference type="InterPro" id="IPR018979">
    <property type="entry name" value="FERM_N"/>
</dbReference>
<keyword evidence="4" id="KW-1185">Reference proteome</keyword>
<dbReference type="SUPFAM" id="SSF54236">
    <property type="entry name" value="Ubiquitin-like"/>
    <property type="match status" value="1"/>
</dbReference>
<dbReference type="PANTHER" id="PTHR23280">
    <property type="entry name" value="4.1 G PROTEIN"/>
    <property type="match status" value="1"/>
</dbReference>
<feature type="compositionally biased region" description="Polar residues" evidence="1">
    <location>
        <begin position="8"/>
        <end position="30"/>
    </location>
</feature>
<evidence type="ECO:0000259" key="2">
    <source>
        <dbReference type="Pfam" id="PF09379"/>
    </source>
</evidence>
<dbReference type="AlphaFoldDB" id="A0A183U4X3"/>
<feature type="domain" description="FERM N-terminal" evidence="2">
    <location>
        <begin position="33"/>
        <end position="82"/>
    </location>
</feature>
<protein>
    <submittedName>
        <fullName evidence="5">FERM_N domain-containing protein</fullName>
    </submittedName>
</protein>
<feature type="region of interest" description="Disordered" evidence="1">
    <location>
        <begin position="1"/>
        <end position="32"/>
    </location>
</feature>
<sequence>MGKGGIATTDSPSVDRSASENPNNDSNLQPATVRLLDSTTEKKAEGKELFDKVVGHLKLVEKEYFGLSFLDGDGNRSFWVELTINKEIINGDVDSLL</sequence>
<organism evidence="4 5">
    <name type="scientific">Toxocara canis</name>
    <name type="common">Canine roundworm</name>
    <dbReference type="NCBI Taxonomy" id="6265"/>
    <lineage>
        <taxon>Eukaryota</taxon>
        <taxon>Metazoa</taxon>
        <taxon>Ecdysozoa</taxon>
        <taxon>Nematoda</taxon>
        <taxon>Chromadorea</taxon>
        <taxon>Rhabditida</taxon>
        <taxon>Spirurina</taxon>
        <taxon>Ascaridomorpha</taxon>
        <taxon>Ascaridoidea</taxon>
        <taxon>Toxocaridae</taxon>
        <taxon>Toxocara</taxon>
    </lineage>
</organism>
<evidence type="ECO:0000313" key="5">
    <source>
        <dbReference type="WBParaSite" id="TCNE_0000354301-mRNA-1"/>
    </source>
</evidence>
<dbReference type="CDD" id="cd01765">
    <property type="entry name" value="FERM_F0_F1"/>
    <property type="match status" value="1"/>
</dbReference>
<dbReference type="GO" id="GO:0031032">
    <property type="term" value="P:actomyosin structure organization"/>
    <property type="evidence" value="ECO:0007669"/>
    <property type="project" value="TreeGrafter"/>
</dbReference>
<evidence type="ECO:0000256" key="1">
    <source>
        <dbReference type="SAM" id="MobiDB-lite"/>
    </source>
</evidence>
<evidence type="ECO:0000313" key="3">
    <source>
        <dbReference type="EMBL" id="VDM29260.1"/>
    </source>
</evidence>
<dbReference type="InterPro" id="IPR029071">
    <property type="entry name" value="Ubiquitin-like_domsf"/>
</dbReference>
<reference evidence="5" key="1">
    <citation type="submission" date="2016-06" db="UniProtKB">
        <authorList>
            <consortium name="WormBaseParasite"/>
        </authorList>
    </citation>
    <scope>IDENTIFICATION</scope>
</reference>
<dbReference type="WBParaSite" id="TCNE_0000354301-mRNA-1">
    <property type="protein sequence ID" value="TCNE_0000354301-mRNA-1"/>
    <property type="gene ID" value="TCNE_0000354301"/>
</dbReference>
<dbReference type="Pfam" id="PF09379">
    <property type="entry name" value="FERM_N"/>
    <property type="match status" value="1"/>
</dbReference>
<dbReference type="EMBL" id="UYWY01004641">
    <property type="protein sequence ID" value="VDM29260.1"/>
    <property type="molecule type" value="Genomic_DNA"/>
</dbReference>
<proteinExistence type="predicted"/>
<name>A0A183U4X3_TOXCA</name>
<dbReference type="GO" id="GO:0005856">
    <property type="term" value="C:cytoskeleton"/>
    <property type="evidence" value="ECO:0007669"/>
    <property type="project" value="TreeGrafter"/>
</dbReference>
<reference evidence="3 4" key="2">
    <citation type="submission" date="2018-11" db="EMBL/GenBank/DDBJ databases">
        <authorList>
            <consortium name="Pathogen Informatics"/>
        </authorList>
    </citation>
    <scope>NUCLEOTIDE SEQUENCE [LARGE SCALE GENOMIC DNA]</scope>
</reference>
<dbReference type="Gene3D" id="3.10.20.90">
    <property type="entry name" value="Phosphatidylinositol 3-kinase Catalytic Subunit, Chain A, domain 1"/>
    <property type="match status" value="1"/>
</dbReference>
<gene>
    <name evidence="3" type="ORF">TCNE_LOCUS3543</name>
</gene>
<dbReference type="PANTHER" id="PTHR23280:SF21">
    <property type="entry name" value="PROTEIN 4.1 HOMOLOG"/>
    <property type="match status" value="1"/>
</dbReference>